<dbReference type="GeneID" id="77487561"/>
<evidence type="ECO:0000313" key="4">
    <source>
        <dbReference type="Proteomes" id="UP000321361"/>
    </source>
</evidence>
<dbReference type="OrthoDB" id="2183731at2"/>
<reference evidence="1 4" key="2">
    <citation type="submission" date="2019-07" db="EMBL/GenBank/DDBJ databases">
        <title>Whole genome shotgun sequence of Enterococcus thailandicus NBRC 101867.</title>
        <authorList>
            <person name="Hosoyama A."/>
            <person name="Uohara A."/>
            <person name="Ohji S."/>
            <person name="Ichikawa N."/>
        </authorList>
    </citation>
    <scope>NUCLEOTIDE SEQUENCE [LARGE SCALE GENOMIC DNA]</scope>
    <source>
        <strain evidence="1 4">NBRC 101867</strain>
    </source>
</reference>
<accession>A0A179EV92</accession>
<dbReference type="KEGG" id="eth:CK496_07895"/>
<evidence type="ECO:0000313" key="1">
    <source>
        <dbReference type="EMBL" id="GEK37849.1"/>
    </source>
</evidence>
<dbReference type="Proteomes" id="UP000321361">
    <property type="component" value="Unassembled WGS sequence"/>
</dbReference>
<name>A0A179EV92_ENTTH</name>
<organism evidence="2 3">
    <name type="scientific">Enterococcus thailandicus</name>
    <dbReference type="NCBI Taxonomy" id="417368"/>
    <lineage>
        <taxon>Bacteria</taxon>
        <taxon>Bacillati</taxon>
        <taxon>Bacillota</taxon>
        <taxon>Bacilli</taxon>
        <taxon>Lactobacillales</taxon>
        <taxon>Enterococcaceae</taxon>
        <taxon>Enterococcus</taxon>
    </lineage>
</organism>
<dbReference type="AlphaFoldDB" id="A0A179EV92"/>
<evidence type="ECO:0000313" key="3">
    <source>
        <dbReference type="Proteomes" id="UP000078516"/>
    </source>
</evidence>
<dbReference type="EMBL" id="BJUG01000012">
    <property type="protein sequence ID" value="GEK37849.1"/>
    <property type="molecule type" value="Genomic_DNA"/>
</dbReference>
<proteinExistence type="predicted"/>
<sequence length="123" mass="14843">MEDSTYTAQQFLSELTPEERARLYNDLLGIKDVYLCNKDTSFYTFRKIRRATKRHAECRKKTAHYQTNSNHELLINQIHEQKVFKNQYRIQIVFNTQEYNYDFIDYLLNLLHSLHFTNTQALA</sequence>
<dbReference type="RefSeq" id="WP_067481170.1">
    <property type="nucleotide sequence ID" value="NZ_BJUG01000012.1"/>
</dbReference>
<dbReference type="PATRIC" id="fig|417368.6.peg.1267"/>
<reference evidence="2 3" key="1">
    <citation type="submission" date="2016-04" db="EMBL/GenBank/DDBJ databases">
        <title>Draft genome of an Enterococcus thailandicus strain isolated from bovine feces.</title>
        <authorList>
            <person name="Beukers A.G."/>
            <person name="Zaheer R."/>
            <person name="Goji N."/>
            <person name="Cook S.R."/>
            <person name="Amoako K."/>
            <person name="Chaves A.V."/>
            <person name="Ward M.P."/>
            <person name="Mcallister T.A."/>
        </authorList>
    </citation>
    <scope>NUCLEOTIDE SEQUENCE [LARGE SCALE GENOMIC DNA]</scope>
    <source>
        <strain evidence="2 3">F0711D 46</strain>
    </source>
</reference>
<keyword evidence="3" id="KW-1185">Reference proteome</keyword>
<protein>
    <submittedName>
        <fullName evidence="2">Uncharacterized protein</fullName>
    </submittedName>
</protein>
<comment type="caution">
    <text evidence="2">The sequence shown here is derived from an EMBL/GenBank/DDBJ whole genome shotgun (WGS) entry which is preliminary data.</text>
</comment>
<gene>
    <name evidence="2" type="ORF">A6E74_01785</name>
    <name evidence="1" type="ORF">ETH01_21360</name>
</gene>
<evidence type="ECO:0000313" key="2">
    <source>
        <dbReference type="EMBL" id="OAQ57125.1"/>
    </source>
</evidence>
<dbReference type="EMBL" id="LWMN01000001">
    <property type="protein sequence ID" value="OAQ57125.1"/>
    <property type="molecule type" value="Genomic_DNA"/>
</dbReference>
<dbReference type="Proteomes" id="UP000078516">
    <property type="component" value="Unassembled WGS sequence"/>
</dbReference>